<name>A0A919U0G1_9CELL</name>
<keyword evidence="1" id="KW-0472">Membrane</keyword>
<accession>A0A919U0G1</accession>
<organism evidence="2 3">
    <name type="scientific">Cellulomonas chitinilytica</name>
    <dbReference type="NCBI Taxonomy" id="398759"/>
    <lineage>
        <taxon>Bacteria</taxon>
        <taxon>Bacillati</taxon>
        <taxon>Actinomycetota</taxon>
        <taxon>Actinomycetes</taxon>
        <taxon>Micrococcales</taxon>
        <taxon>Cellulomonadaceae</taxon>
        <taxon>Cellulomonas</taxon>
    </lineage>
</organism>
<keyword evidence="1" id="KW-0812">Transmembrane</keyword>
<sequence length="223" mass="22098">MQSGDYRVGVPSPTTGPLRLVRATVVALVVVALAGLAHVLGGGELPPVVVLVALTALVLACTAVLAGRRLGPDLAFVALGVGQLVLHRAFEAFATTTCTGATVVPGGHAHHADHVAGLAQAAACTPAAVHDPAAMLASTGGSAMLVAHVVATVAAALVIAGADRALAWLVVWLRPLAGTPATPVVPALGTLPVAVAAATLAPQTWRGVVPRRGPPAWHTPVAP</sequence>
<reference evidence="2" key="1">
    <citation type="submission" date="2021-01" db="EMBL/GenBank/DDBJ databases">
        <title>Whole genome shotgun sequence of Cellulomonas chitinilytica NBRC 110799.</title>
        <authorList>
            <person name="Komaki H."/>
            <person name="Tamura T."/>
        </authorList>
    </citation>
    <scope>NUCLEOTIDE SEQUENCE</scope>
    <source>
        <strain evidence="2">NBRC 110799</strain>
    </source>
</reference>
<keyword evidence="3" id="KW-1185">Reference proteome</keyword>
<dbReference type="AlphaFoldDB" id="A0A919U0G1"/>
<feature type="transmembrane region" description="Helical" evidence="1">
    <location>
        <begin position="145"/>
        <end position="171"/>
    </location>
</feature>
<evidence type="ECO:0000256" key="1">
    <source>
        <dbReference type="SAM" id="Phobius"/>
    </source>
</evidence>
<evidence type="ECO:0000313" key="3">
    <source>
        <dbReference type="Proteomes" id="UP000632740"/>
    </source>
</evidence>
<dbReference type="Proteomes" id="UP000632740">
    <property type="component" value="Unassembled WGS sequence"/>
</dbReference>
<comment type="caution">
    <text evidence="2">The sequence shown here is derived from an EMBL/GenBank/DDBJ whole genome shotgun (WGS) entry which is preliminary data.</text>
</comment>
<keyword evidence="1" id="KW-1133">Transmembrane helix</keyword>
<protein>
    <submittedName>
        <fullName evidence="2">Uncharacterized protein</fullName>
    </submittedName>
</protein>
<proteinExistence type="predicted"/>
<feature type="transmembrane region" description="Helical" evidence="1">
    <location>
        <begin position="47"/>
        <end position="66"/>
    </location>
</feature>
<gene>
    <name evidence="2" type="ORF">Cch01nite_26470</name>
</gene>
<evidence type="ECO:0000313" key="2">
    <source>
        <dbReference type="EMBL" id="GIG21923.1"/>
    </source>
</evidence>
<dbReference type="EMBL" id="BONK01000009">
    <property type="protein sequence ID" value="GIG21923.1"/>
    <property type="molecule type" value="Genomic_DNA"/>
</dbReference>
<feature type="transmembrane region" description="Helical" evidence="1">
    <location>
        <begin position="20"/>
        <end position="41"/>
    </location>
</feature>